<keyword evidence="1" id="KW-0175">Coiled coil</keyword>
<evidence type="ECO:0000313" key="2">
    <source>
        <dbReference type="EMBL" id="CUB06708.1"/>
    </source>
</evidence>
<name>A0A0K6IUE5_9GAMM</name>
<feature type="coiled-coil region" evidence="1">
    <location>
        <begin position="325"/>
        <end position="356"/>
    </location>
</feature>
<dbReference type="RefSeq" id="WP_055464731.1">
    <property type="nucleotide sequence ID" value="NZ_CYHG01000021.1"/>
</dbReference>
<sequence length="358" mass="40977">MSIEEKKFRGRGDIYGDRGLHKLESSPRFKEVNNRFTGEIKKFATKLVNIPYHELETKTAKAKGNRRNLEGVNVRKLDLFNLLKDQRVISNPAIGYTLAGDPTIYLIDGWTRRAVIMELAKNEEAFINLPVEVMNITEDDLWVVTALVYQSNTNTPHNNFEKSELMLDFYQLYAAANPESTAKDLYMSVGSSTLKSPNYGDFKAMLFLAVLTDLLKKQEINVLPKVRTIIDAKHIIKWLESQRCKITISKNRKCVQYLSDHLAAQIQPHLEDIVLRLDAALNAKEAFTETKEVKEESEASCLEINKKACSFNLNVNRSDLTPEAMEKVYALFKEKEKELQDLLDRIENILKEEAEATK</sequence>
<evidence type="ECO:0000313" key="3">
    <source>
        <dbReference type="Proteomes" id="UP000182769"/>
    </source>
</evidence>
<dbReference type="Proteomes" id="UP000182769">
    <property type="component" value="Unassembled WGS sequence"/>
</dbReference>
<dbReference type="AlphaFoldDB" id="A0A0K6IUE5"/>
<protein>
    <submittedName>
        <fullName evidence="2">Uncharacterized protein</fullName>
    </submittedName>
</protein>
<organism evidence="2 3">
    <name type="scientific">Marinomonas fungiae</name>
    <dbReference type="NCBI Taxonomy" id="1137284"/>
    <lineage>
        <taxon>Bacteria</taxon>
        <taxon>Pseudomonadati</taxon>
        <taxon>Pseudomonadota</taxon>
        <taxon>Gammaproteobacteria</taxon>
        <taxon>Oceanospirillales</taxon>
        <taxon>Oceanospirillaceae</taxon>
        <taxon>Marinomonas</taxon>
    </lineage>
</organism>
<reference evidence="3" key="1">
    <citation type="submission" date="2015-08" db="EMBL/GenBank/DDBJ databases">
        <authorList>
            <person name="Varghese N."/>
        </authorList>
    </citation>
    <scope>NUCLEOTIDE SEQUENCE [LARGE SCALE GENOMIC DNA]</scope>
    <source>
        <strain evidence="3">JCM 18476</strain>
    </source>
</reference>
<accession>A0A0K6IUE5</accession>
<gene>
    <name evidence="2" type="ORF">Ga0061065_12124</name>
</gene>
<dbReference type="EMBL" id="CYHG01000021">
    <property type="protein sequence ID" value="CUB06708.1"/>
    <property type="molecule type" value="Genomic_DNA"/>
</dbReference>
<proteinExistence type="predicted"/>
<evidence type="ECO:0000256" key="1">
    <source>
        <dbReference type="SAM" id="Coils"/>
    </source>
</evidence>
<keyword evidence="3" id="KW-1185">Reference proteome</keyword>